<dbReference type="SUPFAM" id="SSF55347">
    <property type="entry name" value="Glyceraldehyde-3-phosphate dehydrogenase-like, C-terminal domain"/>
    <property type="match status" value="1"/>
</dbReference>
<dbReference type="Gene3D" id="3.40.50.720">
    <property type="entry name" value="NAD(P)-binding Rossmann-like Domain"/>
    <property type="match status" value="1"/>
</dbReference>
<dbReference type="Gene3D" id="3.30.360.10">
    <property type="entry name" value="Dihydrodipicolinate Reductase, domain 2"/>
    <property type="match status" value="1"/>
</dbReference>
<dbReference type="OrthoDB" id="9783105at2"/>
<gene>
    <name evidence="4" type="ORF">CLOHYLEM_06278</name>
</gene>
<keyword evidence="1" id="KW-0560">Oxidoreductase</keyword>
<evidence type="ECO:0000259" key="3">
    <source>
        <dbReference type="Pfam" id="PF22725"/>
    </source>
</evidence>
<dbReference type="Pfam" id="PF22725">
    <property type="entry name" value="GFO_IDH_MocA_C3"/>
    <property type="match status" value="1"/>
</dbReference>
<name>C0C2H2_9FIRM</name>
<dbReference type="EMBL" id="ABYI02000023">
    <property type="protein sequence ID" value="EEG73596.1"/>
    <property type="molecule type" value="Genomic_DNA"/>
</dbReference>
<dbReference type="SUPFAM" id="SSF51735">
    <property type="entry name" value="NAD(P)-binding Rossmann-fold domains"/>
    <property type="match status" value="1"/>
</dbReference>
<evidence type="ECO:0000256" key="1">
    <source>
        <dbReference type="ARBA" id="ARBA00023002"/>
    </source>
</evidence>
<accession>C0C2H2</accession>
<protein>
    <submittedName>
        <fullName evidence="4">Oxidoreductase, NAD-binding domain protein</fullName>
    </submittedName>
</protein>
<dbReference type="InterPro" id="IPR000683">
    <property type="entry name" value="Gfo/Idh/MocA-like_OxRdtase_N"/>
</dbReference>
<dbReference type="eggNOG" id="COG0673">
    <property type="taxonomic scope" value="Bacteria"/>
</dbReference>
<dbReference type="AlphaFoldDB" id="C0C2H2"/>
<dbReference type="Pfam" id="PF01408">
    <property type="entry name" value="GFO_IDH_MocA"/>
    <property type="match status" value="1"/>
</dbReference>
<reference evidence="4" key="1">
    <citation type="submission" date="2009-02" db="EMBL/GenBank/DDBJ databases">
        <authorList>
            <person name="Fulton L."/>
            <person name="Clifton S."/>
            <person name="Fulton B."/>
            <person name="Xu J."/>
            <person name="Minx P."/>
            <person name="Pepin K.H."/>
            <person name="Johnson M."/>
            <person name="Bhonagiri V."/>
            <person name="Nash W.E."/>
            <person name="Mardis E.R."/>
            <person name="Wilson R.K."/>
        </authorList>
    </citation>
    <scope>NUCLEOTIDE SEQUENCE [LARGE SCALE GENOMIC DNA]</scope>
    <source>
        <strain evidence="4">DSM 15053</strain>
    </source>
</reference>
<dbReference type="STRING" id="553973.CLOHYLEM_06278"/>
<dbReference type="PANTHER" id="PTHR43818:SF11">
    <property type="entry name" value="BCDNA.GH03377"/>
    <property type="match status" value="1"/>
</dbReference>
<dbReference type="InterPro" id="IPR050463">
    <property type="entry name" value="Gfo/Idh/MocA_oxidrdct_glycsds"/>
</dbReference>
<dbReference type="Proteomes" id="UP000004893">
    <property type="component" value="Unassembled WGS sequence"/>
</dbReference>
<sequence>MKKLKIGLIGIGYIGCAHVTAIRRCPNAILHAVADTDRQLLERKKEELGLEKVYDNVDEMLADPEIDVIHDCTPNHMHLELNRKIIQAGKHVFSEKPVAASAKESAKLLDILGENPDIVAGVNHNYRMNVMVQDMKHRVQSGEIGRPRLVYGSYLLDWLLYDTDYDWRLEKKFAGKSRAVADIGTHWMDTAQTVAGARITEVFANLETMLPVRKRPVKNSASGEIAYEEYQIDTEDYGAVFARFENGAFGLFHVSQISPGKKCRLDLTVDGETDSLYWNQEEADRLWAGHRGRGNEYIFRDPKMLPPETLAYTYMPAGHPEGWNDAVYNNIHSFYTFILEGKKTGRDKPDFATFEECHYLNRLTEAILESSRTKQWIRLEDE</sequence>
<reference evidence="4" key="2">
    <citation type="submission" date="2013-06" db="EMBL/GenBank/DDBJ databases">
        <title>Draft genome sequence of Clostridium hylemonae (DSM 15053).</title>
        <authorList>
            <person name="Sudarsanam P."/>
            <person name="Ley R."/>
            <person name="Guruge J."/>
            <person name="Turnbaugh P.J."/>
            <person name="Mahowald M."/>
            <person name="Liep D."/>
            <person name="Gordon J."/>
        </authorList>
    </citation>
    <scope>NUCLEOTIDE SEQUENCE</scope>
    <source>
        <strain evidence="4">DSM 15053</strain>
    </source>
</reference>
<dbReference type="PANTHER" id="PTHR43818">
    <property type="entry name" value="BCDNA.GH03377"/>
    <property type="match status" value="1"/>
</dbReference>
<organism evidence="4 5">
    <name type="scientific">[Clostridium] hylemonae DSM 15053</name>
    <dbReference type="NCBI Taxonomy" id="553973"/>
    <lineage>
        <taxon>Bacteria</taxon>
        <taxon>Bacillati</taxon>
        <taxon>Bacillota</taxon>
        <taxon>Clostridia</taxon>
        <taxon>Lachnospirales</taxon>
        <taxon>Lachnospiraceae</taxon>
    </lineage>
</organism>
<dbReference type="GO" id="GO:0000166">
    <property type="term" value="F:nucleotide binding"/>
    <property type="evidence" value="ECO:0007669"/>
    <property type="project" value="InterPro"/>
</dbReference>
<evidence type="ECO:0000313" key="5">
    <source>
        <dbReference type="Proteomes" id="UP000004893"/>
    </source>
</evidence>
<dbReference type="RefSeq" id="WP_006443633.1">
    <property type="nucleotide sequence ID" value="NZ_CP036524.1"/>
</dbReference>
<evidence type="ECO:0000259" key="2">
    <source>
        <dbReference type="Pfam" id="PF01408"/>
    </source>
</evidence>
<keyword evidence="5" id="KW-1185">Reference proteome</keyword>
<feature type="domain" description="GFO/IDH/MocA-like oxidoreductase" evidence="3">
    <location>
        <begin position="132"/>
        <end position="276"/>
    </location>
</feature>
<comment type="caution">
    <text evidence="4">The sequence shown here is derived from an EMBL/GenBank/DDBJ whole genome shotgun (WGS) entry which is preliminary data.</text>
</comment>
<proteinExistence type="predicted"/>
<dbReference type="GO" id="GO:0016491">
    <property type="term" value="F:oxidoreductase activity"/>
    <property type="evidence" value="ECO:0007669"/>
    <property type="project" value="UniProtKB-KW"/>
</dbReference>
<evidence type="ECO:0000313" key="4">
    <source>
        <dbReference type="EMBL" id="EEG73596.1"/>
    </source>
</evidence>
<dbReference type="HOGENOM" id="CLU_023194_17_2_9"/>
<dbReference type="InterPro" id="IPR055170">
    <property type="entry name" value="GFO_IDH_MocA-like_dom"/>
</dbReference>
<dbReference type="InterPro" id="IPR036291">
    <property type="entry name" value="NAD(P)-bd_dom_sf"/>
</dbReference>
<feature type="domain" description="Gfo/Idh/MocA-like oxidoreductase N-terminal" evidence="2">
    <location>
        <begin position="4"/>
        <end position="119"/>
    </location>
</feature>